<dbReference type="FunFam" id="1.25.40.10:FF:000348">
    <property type="entry name" value="Pentatricopeptide repeat-containing protein chloroplastic"/>
    <property type="match status" value="1"/>
</dbReference>
<feature type="repeat" description="PPR" evidence="2">
    <location>
        <begin position="489"/>
        <end position="523"/>
    </location>
</feature>
<comment type="caution">
    <text evidence="3">The sequence shown here is derived from an EMBL/GenBank/DDBJ whole genome shotgun (WGS) entry which is preliminary data.</text>
</comment>
<dbReference type="PROSITE" id="PS51375">
    <property type="entry name" value="PPR"/>
    <property type="match status" value="6"/>
</dbReference>
<dbReference type="InterPro" id="IPR003758">
    <property type="entry name" value="LpxK"/>
</dbReference>
<dbReference type="SUPFAM" id="SSF48452">
    <property type="entry name" value="TPR-like"/>
    <property type="match status" value="2"/>
</dbReference>
<dbReference type="InterPro" id="IPR011990">
    <property type="entry name" value="TPR-like_helical_dom_sf"/>
</dbReference>
<evidence type="ECO:0000313" key="4">
    <source>
        <dbReference type="Proteomes" id="UP000634136"/>
    </source>
</evidence>
<feature type="repeat" description="PPR" evidence="2">
    <location>
        <begin position="326"/>
        <end position="360"/>
    </location>
</feature>
<evidence type="ECO:0000313" key="3">
    <source>
        <dbReference type="EMBL" id="KAF7815838.1"/>
    </source>
</evidence>
<feature type="repeat" description="PPR" evidence="2">
    <location>
        <begin position="524"/>
        <end position="558"/>
    </location>
</feature>
<organism evidence="3 4">
    <name type="scientific">Senna tora</name>
    <dbReference type="NCBI Taxonomy" id="362788"/>
    <lineage>
        <taxon>Eukaryota</taxon>
        <taxon>Viridiplantae</taxon>
        <taxon>Streptophyta</taxon>
        <taxon>Embryophyta</taxon>
        <taxon>Tracheophyta</taxon>
        <taxon>Spermatophyta</taxon>
        <taxon>Magnoliopsida</taxon>
        <taxon>eudicotyledons</taxon>
        <taxon>Gunneridae</taxon>
        <taxon>Pentapetalae</taxon>
        <taxon>rosids</taxon>
        <taxon>fabids</taxon>
        <taxon>Fabales</taxon>
        <taxon>Fabaceae</taxon>
        <taxon>Caesalpinioideae</taxon>
        <taxon>Cassia clade</taxon>
        <taxon>Senna</taxon>
    </lineage>
</organism>
<feature type="repeat" description="PPR" evidence="2">
    <location>
        <begin position="262"/>
        <end position="296"/>
    </location>
</feature>
<keyword evidence="4" id="KW-1185">Reference proteome</keyword>
<dbReference type="OrthoDB" id="185373at2759"/>
<reference evidence="3" key="1">
    <citation type="submission" date="2020-09" db="EMBL/GenBank/DDBJ databases">
        <title>Genome-Enabled Discovery of Anthraquinone Biosynthesis in Senna tora.</title>
        <authorList>
            <person name="Kang S.-H."/>
            <person name="Pandey R.P."/>
            <person name="Lee C.-M."/>
            <person name="Sim J.-S."/>
            <person name="Jeong J.-T."/>
            <person name="Choi B.-S."/>
            <person name="Jung M."/>
            <person name="Ginzburg D."/>
            <person name="Zhao K."/>
            <person name="Won S.Y."/>
            <person name="Oh T.-J."/>
            <person name="Yu Y."/>
            <person name="Kim N.-H."/>
            <person name="Lee O.R."/>
            <person name="Lee T.-H."/>
            <person name="Bashyal P."/>
            <person name="Kim T.-S."/>
            <person name="Lee W.-H."/>
            <person name="Kawkins C."/>
            <person name="Kim C.-K."/>
            <person name="Kim J.S."/>
            <person name="Ahn B.O."/>
            <person name="Rhee S.Y."/>
            <person name="Sohng J.K."/>
        </authorList>
    </citation>
    <scope>NUCLEOTIDE SEQUENCE</scope>
    <source>
        <tissue evidence="3">Leaf</tissue>
    </source>
</reference>
<dbReference type="FunFam" id="1.25.40.10:FF:000345">
    <property type="entry name" value="Pentatricopeptide repeat-containing protein"/>
    <property type="match status" value="1"/>
</dbReference>
<dbReference type="GO" id="GO:0009451">
    <property type="term" value="P:RNA modification"/>
    <property type="evidence" value="ECO:0007669"/>
    <property type="project" value="InterPro"/>
</dbReference>
<dbReference type="PANTHER" id="PTHR47926">
    <property type="entry name" value="PENTATRICOPEPTIDE REPEAT-CONTAINING PROTEIN"/>
    <property type="match status" value="1"/>
</dbReference>
<proteinExistence type="predicted"/>
<gene>
    <name evidence="3" type="ORF">G2W53_029807</name>
</gene>
<dbReference type="GO" id="GO:0016020">
    <property type="term" value="C:membrane"/>
    <property type="evidence" value="ECO:0007669"/>
    <property type="project" value="GOC"/>
</dbReference>
<dbReference type="Gene3D" id="1.25.40.10">
    <property type="entry name" value="Tetratricopeptide repeat domain"/>
    <property type="match status" value="4"/>
</dbReference>
<dbReference type="EMBL" id="JAAIUW010000009">
    <property type="protein sequence ID" value="KAF7815838.1"/>
    <property type="molecule type" value="Genomic_DNA"/>
</dbReference>
<dbReference type="Pfam" id="PF01535">
    <property type="entry name" value="PPR"/>
    <property type="match status" value="5"/>
</dbReference>
<feature type="repeat" description="PPR" evidence="2">
    <location>
        <begin position="388"/>
        <end position="422"/>
    </location>
</feature>
<evidence type="ECO:0000256" key="1">
    <source>
        <dbReference type="ARBA" id="ARBA00022737"/>
    </source>
</evidence>
<feature type="repeat" description="PPR" evidence="2">
    <location>
        <begin position="162"/>
        <end position="196"/>
    </location>
</feature>
<dbReference type="GO" id="GO:0005524">
    <property type="term" value="F:ATP binding"/>
    <property type="evidence" value="ECO:0007669"/>
    <property type="project" value="InterPro"/>
</dbReference>
<dbReference type="InterPro" id="IPR002885">
    <property type="entry name" value="PPR_rpt"/>
</dbReference>
<accession>A0A834WC98</accession>
<dbReference type="GO" id="GO:0009245">
    <property type="term" value="P:lipid A biosynthetic process"/>
    <property type="evidence" value="ECO:0007669"/>
    <property type="project" value="InterPro"/>
</dbReference>
<name>A0A834WC98_9FABA</name>
<dbReference type="Pfam" id="PF02606">
    <property type="entry name" value="LpxK"/>
    <property type="match status" value="2"/>
</dbReference>
<dbReference type="Proteomes" id="UP000634136">
    <property type="component" value="Unassembled WGS sequence"/>
</dbReference>
<sequence length="949" mass="106952">MEGVRRIVNEIAYTQSIAKLPPLRRSLVPLLFAASSIYKLLLSLRHHLYQLGFFQKHRLPVPVISVGNLTWGGNGKTPMVEFIALWLADSGISPLILSRCLGQAVEMKIARIQCSLRPLQQFTRYCQLNIAPQHQNLQILWLLHPASVNQLSQLCTNRSISNLPNWSVLISKYINQGSLREALDVYKQIRYEGVYYFGVIPLLLKACASLSFLDYGKALHAESIKAGSDSDIMIGTALIDIYAKCGTVLDSHQLFEAMPQKNVVTWNAMINGYLKNGDINSASILFDKMPGQTAVTWSQMIDGFARSGDLVTARQLFDRVPPDLKNVRTWTVMVDGYARRGKMEAAREIFEQMPQRNFFVWSCMICGYSKIGNVREARAIFGRVLVRNMEIWNSMLSGYVQNGFFEEALQAFADMQADGFEPDEFTVVSILSACAQLGLLASGKKIHHMIRHKEIKMNHFVLCGLIDMYAKCGDLINARLVFEEFTKRNIFCWNAMLSGFAINGKCHEVLEFFGRMENSNIKPDGITFLTVLTACAHGGLVNEALEVISKMETCGVEISIKHYGCMVDLLGRAGRLKEADELIKRMPMEPNDTVLGAMLGACWIHSDLKMAEEVMKEISAQSLDFLFGNNSYNVLMSNIYAASEKWEKAERMRMVLGYGGGDEVNMLRRHFLGTPTKFGVGANRAAVASHFIQKYGYVDTHKSSWNEELSLNWKMQSYPESEKVGVVVLDDAMQHWSLRRDLEIVMVNGLSLWGNLQLLPLGPLREPLTALRRADVVVVHHADLVSEDTLKDIESNIQGVKKSVPMFFTKMDPSYLFDVGVINSKIPLRALHEALVLCVSAIGSADSLVKQIQKMGAIYVDRVDFSDHHKFDARDIDMIRARLRELEDKFGCEPIVLVTEKDFDRDPEILKQLYPFKVLVLCSKLKVVSYNGSTEDSFKKFLKDQLVAM</sequence>
<dbReference type="AlphaFoldDB" id="A0A834WC98"/>
<dbReference type="PANTHER" id="PTHR47926:SF484">
    <property type="entry name" value="PENTATRICOPEPTIDE REPEAT-CONTAINING PROTEIN"/>
    <property type="match status" value="1"/>
</dbReference>
<keyword evidence="1" id="KW-0677">Repeat</keyword>
<evidence type="ECO:0000256" key="2">
    <source>
        <dbReference type="PROSITE-ProRule" id="PRU00708"/>
    </source>
</evidence>
<dbReference type="InterPro" id="IPR046960">
    <property type="entry name" value="PPR_At4g14850-like_plant"/>
</dbReference>
<dbReference type="NCBIfam" id="TIGR00756">
    <property type="entry name" value="PPR"/>
    <property type="match status" value="7"/>
</dbReference>
<dbReference type="UniPathway" id="UPA00359">
    <property type="reaction ID" value="UER00482"/>
</dbReference>
<dbReference type="GO" id="GO:0003723">
    <property type="term" value="F:RNA binding"/>
    <property type="evidence" value="ECO:0007669"/>
    <property type="project" value="InterPro"/>
</dbReference>
<dbReference type="GO" id="GO:0009029">
    <property type="term" value="F:lipid-A 4'-kinase activity"/>
    <property type="evidence" value="ECO:0007669"/>
    <property type="project" value="InterPro"/>
</dbReference>
<protein>
    <submittedName>
        <fullName evidence="3">Pentatricopeptide repeat-containing protein</fullName>
    </submittedName>
</protein>
<dbReference type="Pfam" id="PF13041">
    <property type="entry name" value="PPR_2"/>
    <property type="match status" value="3"/>
</dbReference>